<feature type="region of interest" description="Disordered" evidence="1">
    <location>
        <begin position="171"/>
        <end position="203"/>
    </location>
</feature>
<gene>
    <name evidence="2" type="ORF">FHW23_003314</name>
</gene>
<protein>
    <submittedName>
        <fullName evidence="2">Uncharacterized protein</fullName>
    </submittedName>
</protein>
<comment type="caution">
    <text evidence="2">The sequence shown here is derived from an EMBL/GenBank/DDBJ whole genome shotgun (WGS) entry which is preliminary data.</text>
</comment>
<evidence type="ECO:0000313" key="3">
    <source>
        <dbReference type="Proteomes" id="UP000590225"/>
    </source>
</evidence>
<dbReference type="EMBL" id="JACGXP010000006">
    <property type="protein sequence ID" value="MBA8992027.1"/>
    <property type="molecule type" value="Genomic_DNA"/>
</dbReference>
<accession>A0AAW3TCT5</accession>
<evidence type="ECO:0000256" key="1">
    <source>
        <dbReference type="SAM" id="MobiDB-lite"/>
    </source>
</evidence>
<organism evidence="2 3">
    <name type="scientific">Curtobacterium pusillum</name>
    <dbReference type="NCBI Taxonomy" id="69373"/>
    <lineage>
        <taxon>Bacteria</taxon>
        <taxon>Bacillati</taxon>
        <taxon>Actinomycetota</taxon>
        <taxon>Actinomycetes</taxon>
        <taxon>Micrococcales</taxon>
        <taxon>Microbacteriaceae</taxon>
        <taxon>Curtobacterium</taxon>
    </lineage>
</organism>
<name>A0AAW3TCT5_9MICO</name>
<feature type="compositionally biased region" description="Basic and acidic residues" evidence="1">
    <location>
        <begin position="184"/>
        <end position="200"/>
    </location>
</feature>
<proteinExistence type="predicted"/>
<evidence type="ECO:0000313" key="2">
    <source>
        <dbReference type="EMBL" id="MBA8992027.1"/>
    </source>
</evidence>
<dbReference type="AlphaFoldDB" id="A0AAW3TCT5"/>
<reference evidence="2 3" key="1">
    <citation type="submission" date="2020-07" db="EMBL/GenBank/DDBJ databases">
        <title>Above-ground endophytic microbial communities from plants in different locations in the United States.</title>
        <authorList>
            <person name="Frank C."/>
        </authorList>
    </citation>
    <scope>NUCLEOTIDE SEQUENCE [LARGE SCALE GENOMIC DNA]</scope>
    <source>
        <strain evidence="2 3">WPL5_2</strain>
    </source>
</reference>
<dbReference type="Proteomes" id="UP000590225">
    <property type="component" value="Unassembled WGS sequence"/>
</dbReference>
<sequence>MLRSRARVAGFPSVSDGMRTRHVESHGVTMVSTNAASGAPVARRTERLPVPASGEPGSERRCLHRYPNAHEVDGATAPCRAEGGGQCRPCSGERGLHRSQRCVISAPIDSGVVCTSGARSSITASASFPMALLVPWLGNHRFDPAAAQMGSDRAGRICLVAANPIQVRARSADRAADAESTEQGQEHGRVARLPGRDQRHQRQPAAVDELMHLRGRASAGVAEPVVRRLEPGVRVVRRSSP</sequence>